<gene>
    <name evidence="1" type="ORF">KPL71_017472</name>
</gene>
<evidence type="ECO:0000313" key="2">
    <source>
        <dbReference type="Proteomes" id="UP000829398"/>
    </source>
</evidence>
<dbReference type="Proteomes" id="UP000829398">
    <property type="component" value="Chromosome 6"/>
</dbReference>
<organism evidence="1 2">
    <name type="scientific">Citrus sinensis</name>
    <name type="common">Sweet orange</name>
    <name type="synonym">Citrus aurantium var. sinensis</name>
    <dbReference type="NCBI Taxonomy" id="2711"/>
    <lineage>
        <taxon>Eukaryota</taxon>
        <taxon>Viridiplantae</taxon>
        <taxon>Streptophyta</taxon>
        <taxon>Embryophyta</taxon>
        <taxon>Tracheophyta</taxon>
        <taxon>Spermatophyta</taxon>
        <taxon>Magnoliopsida</taxon>
        <taxon>eudicotyledons</taxon>
        <taxon>Gunneridae</taxon>
        <taxon>Pentapetalae</taxon>
        <taxon>rosids</taxon>
        <taxon>malvids</taxon>
        <taxon>Sapindales</taxon>
        <taxon>Rutaceae</taxon>
        <taxon>Aurantioideae</taxon>
        <taxon>Citrus</taxon>
    </lineage>
</organism>
<name>A0ACB8JQ78_CITSI</name>
<comment type="caution">
    <text evidence="1">The sequence shown here is derived from an EMBL/GenBank/DDBJ whole genome shotgun (WGS) entry which is preliminary data.</text>
</comment>
<keyword evidence="2" id="KW-1185">Reference proteome</keyword>
<sequence>MLSPIRQYDPSKLFGMTHTLFRDNPLPPPPKPNLKPKPQPRPVTFHPSSITIPGQHSTGHTPASPPVPPPPTESQPPSQSKDKQPMHYHTETDTESSVSTSDSEKSYADITRILMAQPDYPPQGQTSHTEPYVDIPSEVEEEMPESSTTNHPPPTQAQTSPPSQKSSNGPWFTFDDLPSHKWRDRLNEMSAWIDLQMLRPGATTPSILREFATRFTGALRHWFDSLGNYRQLQFVQLPDVSSALTVIHDQFLGDPSAVFEAARRDYLNMKCCSLNAKDLDFHYKRMSLLFYKLNGFNEPTLKHVFRKKSSSSRDFKWRKSSRCFICKKKGHYAKDCPNKREKSIWLVEHLQATTDYSPENDELEFYFSEQDEPNDDTVFALHNSSDDSDMISPKLFSTNSYCPLTLLFLSHPSNSKSCPQSSKGPCPQLVSSTLVPNAAC</sequence>
<reference evidence="2" key="1">
    <citation type="journal article" date="2023" name="Hortic. Res.">
        <title>A chromosome-level phased genome enabling allele-level studies in sweet orange: a case study on citrus Huanglongbing tolerance.</title>
        <authorList>
            <person name="Wu B."/>
            <person name="Yu Q."/>
            <person name="Deng Z."/>
            <person name="Duan Y."/>
            <person name="Luo F."/>
            <person name="Gmitter F. Jr."/>
        </authorList>
    </citation>
    <scope>NUCLEOTIDE SEQUENCE [LARGE SCALE GENOMIC DNA]</scope>
    <source>
        <strain evidence="2">cv. Valencia</strain>
    </source>
</reference>
<proteinExistence type="predicted"/>
<evidence type="ECO:0000313" key="1">
    <source>
        <dbReference type="EMBL" id="KAH9734713.1"/>
    </source>
</evidence>
<dbReference type="EMBL" id="CM039175">
    <property type="protein sequence ID" value="KAH9734713.1"/>
    <property type="molecule type" value="Genomic_DNA"/>
</dbReference>
<accession>A0ACB8JQ78</accession>
<protein>
    <submittedName>
        <fullName evidence="1">Uncharacterized protein</fullName>
    </submittedName>
</protein>